<comment type="similarity">
    <text evidence="2 3">Belongs to the peptidase M16 family.</text>
</comment>
<dbReference type="InterPro" id="IPR011765">
    <property type="entry name" value="Pept_M16_N"/>
</dbReference>
<dbReference type="Proteomes" id="UP001053296">
    <property type="component" value="Chromosome"/>
</dbReference>
<dbReference type="EMBL" id="AP024485">
    <property type="protein sequence ID" value="BCS87589.1"/>
    <property type="molecule type" value="Genomic_DNA"/>
</dbReference>
<dbReference type="InterPro" id="IPR011249">
    <property type="entry name" value="Metalloenz_LuxS/M16"/>
</dbReference>
<protein>
    <submittedName>
        <fullName evidence="6">Peptidase M16</fullName>
    </submittedName>
</protein>
<dbReference type="SUPFAM" id="SSF63411">
    <property type="entry name" value="LuxS/MPP-like metallohydrolase"/>
    <property type="match status" value="4"/>
</dbReference>
<evidence type="ECO:0000313" key="6">
    <source>
        <dbReference type="EMBL" id="BCS87589.1"/>
    </source>
</evidence>
<keyword evidence="7" id="KW-1185">Reference proteome</keyword>
<proteinExistence type="inferred from homology"/>
<dbReference type="PANTHER" id="PTHR11851">
    <property type="entry name" value="METALLOPROTEASE"/>
    <property type="match status" value="1"/>
</dbReference>
<dbReference type="InterPro" id="IPR050361">
    <property type="entry name" value="MPP/UQCRC_Complex"/>
</dbReference>
<feature type="domain" description="Peptidase M16 C-terminal" evidence="5">
    <location>
        <begin position="682"/>
        <end position="839"/>
    </location>
</feature>
<dbReference type="InterPro" id="IPR001431">
    <property type="entry name" value="Pept_M16_Zn_BS"/>
</dbReference>
<accession>A0ABN6EQT0</accession>
<evidence type="ECO:0000256" key="3">
    <source>
        <dbReference type="RuleBase" id="RU004447"/>
    </source>
</evidence>
<name>A0ABN6EQT0_9BACT</name>
<feature type="domain" description="Peptidase M16 C-terminal" evidence="5">
    <location>
        <begin position="221"/>
        <end position="398"/>
    </location>
</feature>
<reference evidence="6" key="1">
    <citation type="journal article" date="2022" name="Arch. Microbiol.">
        <title>Pseudodesulfovibrio sediminis sp. nov., a mesophilic and neutrophilic sulfate-reducing bacterium isolated from sediment of a brackish lake.</title>
        <authorList>
            <person name="Takahashi A."/>
            <person name="Kojima H."/>
            <person name="Watanabe M."/>
            <person name="Fukui M."/>
        </authorList>
    </citation>
    <scope>NUCLEOTIDE SEQUENCE</scope>
    <source>
        <strain evidence="6">SF6</strain>
    </source>
</reference>
<sequence length="905" mass="100510">MFRKLLLLAGVFMLLTSCQKTLMKKNESTDLAPPVAAKSLFAVEQLPSLDGQEKGKTHLVKLKNGLTVLIKEDDRFPLVNVRLYVHAGSAYETPQIAGLSHLLEHMVFKGTDKRGVGQSAMDIESVGGSLNAGTSFDYTVYYVEVPDDQLSLGLDVVTDMVFNPAIDPTELESEKKVVIEELQRGEDTATSKVFKTLQGMIWPDTTYEWPIIGFKDTVQGISRDDIKNYIASNYQPQSMLLAVVGKVDPDQVLAQVESMLGDLENTRPLTPVETIPVPAVGSGPQVVKLSGEWNKVYMGAAFPIPHGASTEVVGLDLLAQMMGGDDTSRLYRTFKYEKGLVDDISMSLLPLERGGFLYVFATLDEDKVDEFWKELTAEMASFDPMDFTDREIDRARLNLETSLFLSKETLSGLASKVSYLEFFEDGEQSEENYLYQLHQITRSEMKELYNKYVRSDQLSLAVLTPETSKLSADNLIAITKDQWPLKEAVAKAAETKTATKTTEIALPGGSKLVLLPDATLPYTAMSMYWTGGDGELTPDQQGLAALTAKTLTRGNLRMNATEMQDFLSDHAASIGSTAGRNVFALEAKFPTRFTHEVLPVLTDTLTSPAFEETEITRAKQDQISAIKRREDRALGLAFRHLFPYLYKTGPYALLHQGTPEGVEAFTASDIIRFWNRQSMQSFTLAVCGQFDQAAIEAFAKRIAETLTAPGQQYTFTTPEWGKEMATTMHLPGRNQSHIIMAFPVPGKTNLKTSAELETLKACLSGQSGLLFRDLRDKQGLAYTVTSLLWQSKNTGFIALYIGTNPEKIDQSMDGFKKVLADLAATPLPEEELIRARNILIGDYYQGHQSLISRSREAAVLMARGFDRDHEEKLIEQAKDVTPKQLQELVQQYMSPDKAYVMTITP</sequence>
<comment type="cofactor">
    <cofactor evidence="1">
        <name>Zn(2+)</name>
        <dbReference type="ChEBI" id="CHEBI:29105"/>
    </cofactor>
</comment>
<dbReference type="PANTHER" id="PTHR11851:SF49">
    <property type="entry name" value="MITOCHONDRIAL-PROCESSING PEPTIDASE SUBUNIT ALPHA"/>
    <property type="match status" value="1"/>
</dbReference>
<dbReference type="RefSeq" id="WP_229593995.1">
    <property type="nucleotide sequence ID" value="NZ_AP024485.1"/>
</dbReference>
<evidence type="ECO:0000313" key="7">
    <source>
        <dbReference type="Proteomes" id="UP001053296"/>
    </source>
</evidence>
<evidence type="ECO:0000256" key="1">
    <source>
        <dbReference type="ARBA" id="ARBA00001947"/>
    </source>
</evidence>
<dbReference type="PROSITE" id="PS51257">
    <property type="entry name" value="PROKAR_LIPOPROTEIN"/>
    <property type="match status" value="1"/>
</dbReference>
<dbReference type="Gene3D" id="3.30.830.10">
    <property type="entry name" value="Metalloenzyme, LuxS/M16 peptidase-like"/>
    <property type="match status" value="4"/>
</dbReference>
<dbReference type="Pfam" id="PF00675">
    <property type="entry name" value="Peptidase_M16"/>
    <property type="match status" value="1"/>
</dbReference>
<feature type="domain" description="Peptidase M16 N-terminal" evidence="4">
    <location>
        <begin position="68"/>
        <end position="211"/>
    </location>
</feature>
<dbReference type="PROSITE" id="PS00143">
    <property type="entry name" value="INSULINASE"/>
    <property type="match status" value="1"/>
</dbReference>
<dbReference type="InterPro" id="IPR007863">
    <property type="entry name" value="Peptidase_M16_C"/>
</dbReference>
<evidence type="ECO:0000259" key="4">
    <source>
        <dbReference type="Pfam" id="PF00675"/>
    </source>
</evidence>
<evidence type="ECO:0000256" key="2">
    <source>
        <dbReference type="ARBA" id="ARBA00007261"/>
    </source>
</evidence>
<gene>
    <name evidence="6" type="ORF">PSDVSF_08310</name>
</gene>
<dbReference type="Pfam" id="PF05193">
    <property type="entry name" value="Peptidase_M16_C"/>
    <property type="match status" value="2"/>
</dbReference>
<organism evidence="6 7">
    <name type="scientific">Pseudodesulfovibrio sediminis</name>
    <dbReference type="NCBI Taxonomy" id="2810563"/>
    <lineage>
        <taxon>Bacteria</taxon>
        <taxon>Pseudomonadati</taxon>
        <taxon>Thermodesulfobacteriota</taxon>
        <taxon>Desulfovibrionia</taxon>
        <taxon>Desulfovibrionales</taxon>
        <taxon>Desulfovibrionaceae</taxon>
    </lineage>
</organism>
<evidence type="ECO:0000259" key="5">
    <source>
        <dbReference type="Pfam" id="PF05193"/>
    </source>
</evidence>